<proteinExistence type="predicted"/>
<reference evidence="1 2" key="1">
    <citation type="submission" date="2020-08" db="EMBL/GenBank/DDBJ databases">
        <title>Genome public.</title>
        <authorList>
            <person name="Liu C."/>
            <person name="Sun Q."/>
        </authorList>
    </citation>
    <scope>NUCLEOTIDE SEQUENCE [LARGE SCALE GENOMIC DNA]</scope>
    <source>
        <strain evidence="1 2">NSJ-9</strain>
    </source>
</reference>
<name>A0ABR7GFJ2_9FIRM</name>
<organism evidence="1 2">
    <name type="scientific">Roseburia lenta</name>
    <dbReference type="NCBI Taxonomy" id="2763061"/>
    <lineage>
        <taxon>Bacteria</taxon>
        <taxon>Bacillati</taxon>
        <taxon>Bacillota</taxon>
        <taxon>Clostridia</taxon>
        <taxon>Lachnospirales</taxon>
        <taxon>Lachnospiraceae</taxon>
        <taxon>Roseburia</taxon>
    </lineage>
</organism>
<dbReference type="Pfam" id="PF19753">
    <property type="entry name" value="DUF6240"/>
    <property type="match status" value="2"/>
</dbReference>
<accession>A0ABR7GFJ2</accession>
<sequence>MQLEQIGRKDIIEQVGKVDGKATTTDAAQSEQKIAKGKLRSISVNNPFYNKNDLKEKTMAEKMEEQLAQGTDASLLHNQMAVYAQTTSGKDYEKMQEEGFSPMHMEAHTIVTVTDRIKVAMAKGGADISRMGGISDAKLEAMSDSAGQKVQLEYALENSDLPVEEDTLAAGQIAMTKTQEMDGQLSLGAACYMLKNDLSPTIDHVYQAYFSGGTESGVADDMEALPKDLQAQLETMLTDAGMEASDENLTYCNYLIKNQIPVTTENLTYMAKLLELPLDQESGATAEQIADAVAEGKEPGDAMLLSDYSLMGQAKDLYAKQMKELDAITSTRQMQEARLLMSVEANYSLLKKGIAMDIMSIEETVDALKSLEEEYVKQMLSVDDTEQTAENVAVYQDYREAQETLGSAPAAFLAQIPAVEEMTLRQVSAEAGKVSAAFESAESRYETVWTEPRKDLGDSIQKAFANVDDILQDQGMELTEENRRAVRILAYNEMNLTKENIQKVRQSDMAVQKMFRAMKPASVMEMIRQGHNPLDLTVKDLTDLAEDLSGQGESKTGQDSDEYAKFLWKLEQTGDISQEERDSYIGIYRMIYQVEAGDGAAIGALMMQGKDVTLRNLMTAVRSTKHSGQEYAVDDSFGQVDSFDRASLSITEQAEMAFQANCLYEAKDTMTPVKMKQFESQDAYMDLTPEQFKSQLDIIEAMRLAPQETLSGQDAAYVKEEEAVEEMAREQTRQEVAEALKSEEAVYQMLDKYDLPQTPAFLSSISEMLKDRNSVYRNLQRFASGDSQDISAKQISDLIEDLIEEYGEACKTPKEMADAQHKLEETAEKVMKNMLVEKDVTSIDVRGMKLVMTQIQALGQMGEQSETYNIPILVEDKLGNLSLKIVRGSEEKGLVDVALDMDESGAVSASFRYENGQISGDVAFEKEDIAGLFSDHMPYLANAMREETGLPVSFAYAADAGTNVDDFYEKEDADFAVTKEQDAVSTKVLYGIARSFVAEVAGLLS</sequence>
<dbReference type="Proteomes" id="UP000643810">
    <property type="component" value="Unassembled WGS sequence"/>
</dbReference>
<gene>
    <name evidence="1" type="ORF">H8R94_06310</name>
</gene>
<keyword evidence="2" id="KW-1185">Reference proteome</keyword>
<comment type="caution">
    <text evidence="1">The sequence shown here is derived from an EMBL/GenBank/DDBJ whole genome shotgun (WGS) entry which is preliminary data.</text>
</comment>
<evidence type="ECO:0008006" key="3">
    <source>
        <dbReference type="Google" id="ProtNLM"/>
    </source>
</evidence>
<dbReference type="InterPro" id="IPR046207">
    <property type="entry name" value="DUF6240"/>
</dbReference>
<dbReference type="RefSeq" id="WP_186854172.1">
    <property type="nucleotide sequence ID" value="NZ_JACOPG010000002.1"/>
</dbReference>
<dbReference type="EMBL" id="JACOPG010000002">
    <property type="protein sequence ID" value="MBC5686220.1"/>
    <property type="molecule type" value="Genomic_DNA"/>
</dbReference>
<evidence type="ECO:0000313" key="2">
    <source>
        <dbReference type="Proteomes" id="UP000643810"/>
    </source>
</evidence>
<evidence type="ECO:0000313" key="1">
    <source>
        <dbReference type="EMBL" id="MBC5686220.1"/>
    </source>
</evidence>
<protein>
    <recommendedName>
        <fullName evidence="3">Flagellar hook-length control protein FliK</fullName>
    </recommendedName>
</protein>